<organism evidence="1 2">
    <name type="scientific">Collybia nuda</name>
    <dbReference type="NCBI Taxonomy" id="64659"/>
    <lineage>
        <taxon>Eukaryota</taxon>
        <taxon>Fungi</taxon>
        <taxon>Dikarya</taxon>
        <taxon>Basidiomycota</taxon>
        <taxon>Agaricomycotina</taxon>
        <taxon>Agaricomycetes</taxon>
        <taxon>Agaricomycetidae</taxon>
        <taxon>Agaricales</taxon>
        <taxon>Tricholomatineae</taxon>
        <taxon>Clitocybaceae</taxon>
        <taxon>Collybia</taxon>
    </lineage>
</organism>
<accession>A0A9P6CFP8</accession>
<dbReference type="Proteomes" id="UP000807353">
    <property type="component" value="Unassembled WGS sequence"/>
</dbReference>
<evidence type="ECO:0000313" key="1">
    <source>
        <dbReference type="EMBL" id="KAF9460435.1"/>
    </source>
</evidence>
<protein>
    <submittedName>
        <fullName evidence="1">Uncharacterized protein</fullName>
    </submittedName>
</protein>
<reference evidence="1" key="1">
    <citation type="submission" date="2020-11" db="EMBL/GenBank/DDBJ databases">
        <authorList>
            <consortium name="DOE Joint Genome Institute"/>
            <person name="Ahrendt S."/>
            <person name="Riley R."/>
            <person name="Andreopoulos W."/>
            <person name="Labutti K."/>
            <person name="Pangilinan J."/>
            <person name="Ruiz-Duenas F.J."/>
            <person name="Barrasa J.M."/>
            <person name="Sanchez-Garcia M."/>
            <person name="Camarero S."/>
            <person name="Miyauchi S."/>
            <person name="Serrano A."/>
            <person name="Linde D."/>
            <person name="Babiker R."/>
            <person name="Drula E."/>
            <person name="Ayuso-Fernandez I."/>
            <person name="Pacheco R."/>
            <person name="Padilla G."/>
            <person name="Ferreira P."/>
            <person name="Barriuso J."/>
            <person name="Kellner H."/>
            <person name="Castanera R."/>
            <person name="Alfaro M."/>
            <person name="Ramirez L."/>
            <person name="Pisabarro A.G."/>
            <person name="Kuo A."/>
            <person name="Tritt A."/>
            <person name="Lipzen A."/>
            <person name="He G."/>
            <person name="Yan M."/>
            <person name="Ng V."/>
            <person name="Cullen D."/>
            <person name="Martin F."/>
            <person name="Rosso M.-N."/>
            <person name="Henrissat B."/>
            <person name="Hibbett D."/>
            <person name="Martinez A.T."/>
            <person name="Grigoriev I.V."/>
        </authorList>
    </citation>
    <scope>NUCLEOTIDE SEQUENCE</scope>
    <source>
        <strain evidence="1">CBS 247.69</strain>
    </source>
</reference>
<gene>
    <name evidence="1" type="ORF">BDZ94DRAFT_1311562</name>
</gene>
<comment type="caution">
    <text evidence="1">The sequence shown here is derived from an EMBL/GenBank/DDBJ whole genome shotgun (WGS) entry which is preliminary data.</text>
</comment>
<sequence length="346" mass="37180">MTVFCVAIDALVHKASTLLDFHLGMAKLGMPPVDCNPKLIEAAQVALELEGICSTWTQDHLIQDLLFRICTQLETRSNCNRTPDINGIVMADMSLTSTIVYKKIHAFTKLIHEHRGTTKAVDKAPLGSHVVVDSGATINTTPSTAIVTPSGGKTQGGKCKQVPCITQQSGRIHTSSLVGDETKPEGEVGLFDEDVEMNGPDKLSIETGIKIVQGIVPSSGNTVSEAGRPIHGCCGVEGKMAKALRSSSVPSKETSKVVGKRSKTVYLSYSEVPNMDFNNAMFHKANYYAAKGEANEEAEVASTQNKKARTGYSFPDSHTVLESTCFYLSFCFSAFSNAIAKVPGWS</sequence>
<dbReference type="AlphaFoldDB" id="A0A9P6CFP8"/>
<proteinExistence type="predicted"/>
<dbReference type="EMBL" id="MU150299">
    <property type="protein sequence ID" value="KAF9460435.1"/>
    <property type="molecule type" value="Genomic_DNA"/>
</dbReference>
<keyword evidence="2" id="KW-1185">Reference proteome</keyword>
<name>A0A9P6CFP8_9AGAR</name>
<evidence type="ECO:0000313" key="2">
    <source>
        <dbReference type="Proteomes" id="UP000807353"/>
    </source>
</evidence>